<keyword evidence="4" id="KW-1185">Reference proteome</keyword>
<dbReference type="EMBL" id="JBHSPB010000011">
    <property type="protein sequence ID" value="MFC5722317.1"/>
    <property type="molecule type" value="Genomic_DNA"/>
</dbReference>
<dbReference type="RefSeq" id="WP_390317701.1">
    <property type="nucleotide sequence ID" value="NZ_JBHSPB010000011.1"/>
</dbReference>
<name>A0ABW0Z3E4_9ACTN</name>
<dbReference type="Proteomes" id="UP001596083">
    <property type="component" value="Unassembled WGS sequence"/>
</dbReference>
<evidence type="ECO:0000313" key="4">
    <source>
        <dbReference type="Proteomes" id="UP001596083"/>
    </source>
</evidence>
<accession>A0ABW0Z3E4</accession>
<dbReference type="Pfam" id="PF15645">
    <property type="entry name" value="Tox-PLDMTX"/>
    <property type="match status" value="1"/>
</dbReference>
<gene>
    <name evidence="3" type="ORF">ACFP1Z_19305</name>
</gene>
<feature type="domain" description="Tox-PLDMTX" evidence="2">
    <location>
        <begin position="838"/>
        <end position="948"/>
    </location>
</feature>
<dbReference type="InterPro" id="IPR028907">
    <property type="entry name" value="Tox-PLDMTX_dom"/>
</dbReference>
<organism evidence="3 4">
    <name type="scientific">Streptomyces gamaensis</name>
    <dbReference type="NCBI Taxonomy" id="1763542"/>
    <lineage>
        <taxon>Bacteria</taxon>
        <taxon>Bacillati</taxon>
        <taxon>Actinomycetota</taxon>
        <taxon>Actinomycetes</taxon>
        <taxon>Kitasatosporales</taxon>
        <taxon>Streptomycetaceae</taxon>
        <taxon>Streptomyces</taxon>
    </lineage>
</organism>
<reference evidence="4" key="1">
    <citation type="journal article" date="2019" name="Int. J. Syst. Evol. Microbiol.">
        <title>The Global Catalogue of Microorganisms (GCM) 10K type strain sequencing project: providing services to taxonomists for standard genome sequencing and annotation.</title>
        <authorList>
            <consortium name="The Broad Institute Genomics Platform"/>
            <consortium name="The Broad Institute Genome Sequencing Center for Infectious Disease"/>
            <person name="Wu L."/>
            <person name="Ma J."/>
        </authorList>
    </citation>
    <scope>NUCLEOTIDE SEQUENCE [LARGE SCALE GENOMIC DNA]</scope>
    <source>
        <strain evidence="4">CGMCC 4.7304</strain>
    </source>
</reference>
<protein>
    <recommendedName>
        <fullName evidence="2">Tox-PLDMTX domain-containing protein</fullName>
    </recommendedName>
</protein>
<feature type="region of interest" description="Disordered" evidence="1">
    <location>
        <begin position="71"/>
        <end position="127"/>
    </location>
</feature>
<proteinExistence type="predicted"/>
<evidence type="ECO:0000259" key="2">
    <source>
        <dbReference type="Pfam" id="PF15645"/>
    </source>
</evidence>
<feature type="region of interest" description="Disordered" evidence="1">
    <location>
        <begin position="1"/>
        <end position="32"/>
    </location>
</feature>
<evidence type="ECO:0000313" key="3">
    <source>
        <dbReference type="EMBL" id="MFC5722317.1"/>
    </source>
</evidence>
<dbReference type="Gene3D" id="3.10.670.10">
    <property type="entry name" value="Secreted effector protein ssei"/>
    <property type="match status" value="1"/>
</dbReference>
<sequence>MPQHYDHRAQYQSLKGHPGGPLGGKRAGHKQDKRFTRQMMRNARPTRERELTYAQQLLMILWAQGNGIGNPGQLTAPDARPPRITGPERPVFPGRDGRTALTGPAQPATTSVSAPGTDAQLQPAAGPSAQGLGTWLADSAQAVWDWTPDWDPLRVPGADAAPVRSRQRRSAPGGGDSSLSSLTDAQAEDWTGGTDTVFNGLARGADTLEQREATRQEYLDTVTREVLESVSGSADAKTVDLDGLWTAVAKPAIRPDTLLMNGGNFDIRWTVTTRELALGEPHRKNPQVMGTRGAVDLIPPEGMPQSLADALKGKQVRAGIAARAAADAERLLGGEEFKKSFTEFSQSRLKGAMARIFADSAHLTKLLAAAWLSGERKESLVVFRDKVVPGVVAVGHGKHQLLVSVETGEHYLWKTDDGSSAYENFIRKHLSRFENDAARSSDFKPLWPARTYQAPWTYTQPLEPVPRISFRQSDTTHQELWQAAKTRVMSNLDGLVYTAAEHEQDHDAMFKRDLMIALSLVTIPVTVGAAGGVGAAVSLGAGVGFGFASAHYDETIANNADRGDVYRQAMEDAELGRMLAVGGAVLDLGFAGKALRGLPVHRHSAHAAAQTVRNTMRVARNKVALLKLPPRARAARIAAAGADSAAFTRTMSKNGAVCWDAVIKLQEMAGIITKQERAALSATRATNFRAYLGGAGKEIKNAESLARLGPGHRVAFVVREGGQRKMIHAMLSVGDGQMAGINNAGLKGSLSPGFTKVNMVGDDVLNFADDGIRLSDGRRVKVYADTSAPEFRIETGRSGLASTTLNAEETALRNNALTGALNYDSGITGKTIGQLVQNPAGKCEALMNPVASYMRNNGYTNIKFRGMGIWDNVDQRTYANHYVVLGERNGQRWVFDLSAGQFGNKGMRGLDGPIVDLEVNWAKKYADSTTRKLIKYQDFRTASGATGEFGSVTGLDPLDYMPDSTLLNTPDWYRTAKSAART</sequence>
<feature type="region of interest" description="Disordered" evidence="1">
    <location>
        <begin position="155"/>
        <end position="195"/>
    </location>
</feature>
<evidence type="ECO:0000256" key="1">
    <source>
        <dbReference type="SAM" id="MobiDB-lite"/>
    </source>
</evidence>
<comment type="caution">
    <text evidence="3">The sequence shown here is derived from an EMBL/GenBank/DDBJ whole genome shotgun (WGS) entry which is preliminary data.</text>
</comment>